<protein>
    <submittedName>
        <fullName evidence="6">Protein lifeguard 3-like protein</fullName>
    </submittedName>
</protein>
<dbReference type="EMBL" id="NCKV01002449">
    <property type="protein sequence ID" value="RWS26827.1"/>
    <property type="molecule type" value="Genomic_DNA"/>
</dbReference>
<proteinExistence type="inferred from homology"/>
<evidence type="ECO:0000313" key="7">
    <source>
        <dbReference type="Proteomes" id="UP000288716"/>
    </source>
</evidence>
<dbReference type="Pfam" id="PF01027">
    <property type="entry name" value="Bax1-I"/>
    <property type="match status" value="1"/>
</dbReference>
<feature type="transmembrane region" description="Helical" evidence="5">
    <location>
        <begin position="122"/>
        <end position="142"/>
    </location>
</feature>
<keyword evidence="7" id="KW-1185">Reference proteome</keyword>
<dbReference type="PANTHER" id="PTHR23291">
    <property type="entry name" value="BAX INHIBITOR-RELATED"/>
    <property type="match status" value="1"/>
</dbReference>
<dbReference type="InterPro" id="IPR006214">
    <property type="entry name" value="Bax_inhibitor_1-related"/>
</dbReference>
<feature type="transmembrane region" description="Helical" evidence="5">
    <location>
        <begin position="154"/>
        <end position="177"/>
    </location>
</feature>
<dbReference type="GO" id="GO:0005794">
    <property type="term" value="C:Golgi apparatus"/>
    <property type="evidence" value="ECO:0007669"/>
    <property type="project" value="TreeGrafter"/>
</dbReference>
<evidence type="ECO:0000313" key="6">
    <source>
        <dbReference type="EMBL" id="RWS26827.1"/>
    </source>
</evidence>
<keyword evidence="2 5" id="KW-0812">Transmembrane</keyword>
<evidence type="ECO:0000256" key="5">
    <source>
        <dbReference type="RuleBase" id="RU004379"/>
    </source>
</evidence>
<gene>
    <name evidence="6" type="ORF">B4U80_05039</name>
</gene>
<dbReference type="OrthoDB" id="7933078at2759"/>
<comment type="subcellular location">
    <subcellularLocation>
        <location evidence="1">Membrane</location>
        <topology evidence="1">Multi-pass membrane protein</topology>
    </subcellularLocation>
</comment>
<dbReference type="GO" id="GO:2001234">
    <property type="term" value="P:negative regulation of apoptotic signaling pathway"/>
    <property type="evidence" value="ECO:0007669"/>
    <property type="project" value="TreeGrafter"/>
</dbReference>
<sequence length="246" mass="27185">MAEKSKGAKQYTVIVVEQPKSNDSAISKEPEFGPGFGDKEVRRNFVWKVYSILTIQLIFTITIAVAMLIQFVYVSHNNEINHLKIKDRYAGILRSKSLVGTHCNTLLQGFAIGVISCSFETAIFVLAMGTTTITVIVITVLAASDLFDITKCGLLLLVLTIVHMIMLIVGIIIIIAFNVNFRIVHLVLSIAGAFLFSLWLAYDTQLILGGKSHEMSPEDYIYGAIALYIDITQIFLFMLAIFGGGR</sequence>
<evidence type="ECO:0000256" key="2">
    <source>
        <dbReference type="ARBA" id="ARBA00022692"/>
    </source>
</evidence>
<dbReference type="VEuPathDB" id="VectorBase:LDEU005214"/>
<accession>A0A443SH21</accession>
<dbReference type="Proteomes" id="UP000288716">
    <property type="component" value="Unassembled WGS sequence"/>
</dbReference>
<organism evidence="6 7">
    <name type="scientific">Leptotrombidium deliense</name>
    <dbReference type="NCBI Taxonomy" id="299467"/>
    <lineage>
        <taxon>Eukaryota</taxon>
        <taxon>Metazoa</taxon>
        <taxon>Ecdysozoa</taxon>
        <taxon>Arthropoda</taxon>
        <taxon>Chelicerata</taxon>
        <taxon>Arachnida</taxon>
        <taxon>Acari</taxon>
        <taxon>Acariformes</taxon>
        <taxon>Trombidiformes</taxon>
        <taxon>Prostigmata</taxon>
        <taxon>Anystina</taxon>
        <taxon>Parasitengona</taxon>
        <taxon>Trombiculoidea</taxon>
        <taxon>Trombiculidae</taxon>
        <taxon>Leptotrombidium</taxon>
    </lineage>
</organism>
<keyword evidence="4 5" id="KW-0472">Membrane</keyword>
<evidence type="ECO:0000256" key="4">
    <source>
        <dbReference type="ARBA" id="ARBA00023136"/>
    </source>
</evidence>
<evidence type="ECO:0000256" key="1">
    <source>
        <dbReference type="ARBA" id="ARBA00004141"/>
    </source>
</evidence>
<dbReference type="GO" id="GO:0005783">
    <property type="term" value="C:endoplasmic reticulum"/>
    <property type="evidence" value="ECO:0007669"/>
    <property type="project" value="TreeGrafter"/>
</dbReference>
<comment type="similarity">
    <text evidence="5">Belongs to the BI1 family.</text>
</comment>
<dbReference type="GO" id="GO:0016020">
    <property type="term" value="C:membrane"/>
    <property type="evidence" value="ECO:0007669"/>
    <property type="project" value="UniProtKB-SubCell"/>
</dbReference>
<feature type="transmembrane region" description="Helical" evidence="5">
    <location>
        <begin position="49"/>
        <end position="73"/>
    </location>
</feature>
<feature type="transmembrane region" description="Helical" evidence="5">
    <location>
        <begin position="183"/>
        <end position="201"/>
    </location>
</feature>
<keyword evidence="3 5" id="KW-1133">Transmembrane helix</keyword>
<feature type="transmembrane region" description="Helical" evidence="5">
    <location>
        <begin position="221"/>
        <end position="242"/>
    </location>
</feature>
<dbReference type="AlphaFoldDB" id="A0A443SH21"/>
<comment type="caution">
    <text evidence="6">The sequence shown here is derived from an EMBL/GenBank/DDBJ whole genome shotgun (WGS) entry which is preliminary data.</text>
</comment>
<name>A0A443SH21_9ACAR</name>
<dbReference type="PANTHER" id="PTHR23291:SF127">
    <property type="entry name" value="PROTEIN LIFEGUARD 1-LIKE"/>
    <property type="match status" value="1"/>
</dbReference>
<evidence type="ECO:0000256" key="3">
    <source>
        <dbReference type="ARBA" id="ARBA00022989"/>
    </source>
</evidence>
<reference evidence="6 7" key="1">
    <citation type="journal article" date="2018" name="Gigascience">
        <title>Genomes of trombidid mites reveal novel predicted allergens and laterally-transferred genes associated with secondary metabolism.</title>
        <authorList>
            <person name="Dong X."/>
            <person name="Chaisiri K."/>
            <person name="Xia D."/>
            <person name="Armstrong S.D."/>
            <person name="Fang Y."/>
            <person name="Donnelly M.J."/>
            <person name="Kadowaki T."/>
            <person name="McGarry J.W."/>
            <person name="Darby A.C."/>
            <person name="Makepeace B.L."/>
        </authorList>
    </citation>
    <scope>NUCLEOTIDE SEQUENCE [LARGE SCALE GENOMIC DNA]</scope>
    <source>
        <strain evidence="6">UoL-UT</strain>
    </source>
</reference>